<reference evidence="7" key="1">
    <citation type="journal article" date="2018" name="DNA Res.">
        <title>Multiple hybrid de novo genome assembly of finger millet, an orphan allotetraploid crop.</title>
        <authorList>
            <person name="Hatakeyama M."/>
            <person name="Aluri S."/>
            <person name="Balachadran M.T."/>
            <person name="Sivarajan S.R."/>
            <person name="Patrignani A."/>
            <person name="Gruter S."/>
            <person name="Poveda L."/>
            <person name="Shimizu-Inatsugi R."/>
            <person name="Baeten J."/>
            <person name="Francoijs K.J."/>
            <person name="Nataraja K.N."/>
            <person name="Reddy Y.A.N."/>
            <person name="Phadnis S."/>
            <person name="Ravikumar R.L."/>
            <person name="Schlapbach R."/>
            <person name="Sreeman S.M."/>
            <person name="Shimizu K.K."/>
        </authorList>
    </citation>
    <scope>NUCLEOTIDE SEQUENCE</scope>
</reference>
<dbReference type="FunFam" id="3.80.10.10:FF:000041">
    <property type="entry name" value="LRR receptor-like serine/threonine-protein kinase ERECTA"/>
    <property type="match status" value="2"/>
</dbReference>
<dbReference type="InterPro" id="IPR001611">
    <property type="entry name" value="Leu-rich_rpt"/>
</dbReference>
<dbReference type="PANTHER" id="PTHR48010">
    <property type="entry name" value="OS05G0588300 PROTEIN"/>
    <property type="match status" value="1"/>
</dbReference>
<reference evidence="7" key="2">
    <citation type="submission" date="2021-12" db="EMBL/GenBank/DDBJ databases">
        <title>Resequencing data analysis of finger millet.</title>
        <authorList>
            <person name="Hatakeyama M."/>
            <person name="Aluri S."/>
            <person name="Balachadran M.T."/>
            <person name="Sivarajan S.R."/>
            <person name="Poveda L."/>
            <person name="Shimizu-Inatsugi R."/>
            <person name="Schlapbach R."/>
            <person name="Sreeman S.M."/>
            <person name="Shimizu K.K."/>
        </authorList>
    </citation>
    <scope>NUCLEOTIDE SEQUENCE</scope>
</reference>
<evidence type="ECO:0000256" key="3">
    <source>
        <dbReference type="ARBA" id="ARBA00022729"/>
    </source>
</evidence>
<evidence type="ECO:0000256" key="4">
    <source>
        <dbReference type="ARBA" id="ARBA00022737"/>
    </source>
</evidence>
<dbReference type="EMBL" id="BQKI01000012">
    <property type="protein sequence ID" value="GJN05784.1"/>
    <property type="molecule type" value="Genomic_DNA"/>
</dbReference>
<evidence type="ECO:0000256" key="6">
    <source>
        <dbReference type="PROSITE-ProRule" id="PRU10141"/>
    </source>
</evidence>
<keyword evidence="6" id="KW-0547">Nucleotide-binding</keyword>
<proteinExistence type="predicted"/>
<evidence type="ECO:0000313" key="7">
    <source>
        <dbReference type="EMBL" id="GJN05784.1"/>
    </source>
</evidence>
<dbReference type="Gene3D" id="3.80.10.10">
    <property type="entry name" value="Ribonuclease Inhibitor"/>
    <property type="match status" value="2"/>
</dbReference>
<evidence type="ECO:0000256" key="5">
    <source>
        <dbReference type="ARBA" id="ARBA00023180"/>
    </source>
</evidence>
<comment type="caution">
    <text evidence="7">The sequence shown here is derived from an EMBL/GenBank/DDBJ whole genome shotgun (WGS) entry which is preliminary data.</text>
</comment>
<dbReference type="GO" id="GO:0005886">
    <property type="term" value="C:plasma membrane"/>
    <property type="evidence" value="ECO:0007669"/>
    <property type="project" value="UniProtKB-SubCell"/>
</dbReference>
<keyword evidence="3" id="KW-0732">Signal</keyword>
<keyword evidence="8" id="KW-1185">Reference proteome</keyword>
<dbReference type="PANTHER" id="PTHR48010:SF58">
    <property type="entry name" value="RECEPTOR PROTEIN KINASE-LIKE PROTEIN ZAR1"/>
    <property type="match status" value="1"/>
</dbReference>
<dbReference type="Pfam" id="PF00560">
    <property type="entry name" value="LRR_1"/>
    <property type="match status" value="3"/>
</dbReference>
<dbReference type="Gene3D" id="3.30.200.20">
    <property type="entry name" value="Phosphorylase Kinase, domain 1"/>
    <property type="match status" value="1"/>
</dbReference>
<evidence type="ECO:0000256" key="2">
    <source>
        <dbReference type="ARBA" id="ARBA00022614"/>
    </source>
</evidence>
<keyword evidence="5" id="KW-0325">Glycoprotein</keyword>
<keyword evidence="4" id="KW-0677">Repeat</keyword>
<evidence type="ECO:0000256" key="1">
    <source>
        <dbReference type="ARBA" id="ARBA00004162"/>
    </source>
</evidence>
<dbReference type="Pfam" id="PF13855">
    <property type="entry name" value="LRR_8"/>
    <property type="match status" value="2"/>
</dbReference>
<organism evidence="7 8">
    <name type="scientific">Eleusine coracana subsp. coracana</name>
    <dbReference type="NCBI Taxonomy" id="191504"/>
    <lineage>
        <taxon>Eukaryota</taxon>
        <taxon>Viridiplantae</taxon>
        <taxon>Streptophyta</taxon>
        <taxon>Embryophyta</taxon>
        <taxon>Tracheophyta</taxon>
        <taxon>Spermatophyta</taxon>
        <taxon>Magnoliopsida</taxon>
        <taxon>Liliopsida</taxon>
        <taxon>Poales</taxon>
        <taxon>Poaceae</taxon>
        <taxon>PACMAD clade</taxon>
        <taxon>Chloridoideae</taxon>
        <taxon>Cynodonteae</taxon>
        <taxon>Eleusininae</taxon>
        <taxon>Eleusine</taxon>
    </lineage>
</organism>
<dbReference type="GO" id="GO:0005524">
    <property type="term" value="F:ATP binding"/>
    <property type="evidence" value="ECO:0007669"/>
    <property type="project" value="UniProtKB-UniRule"/>
</dbReference>
<comment type="subcellular location">
    <subcellularLocation>
        <location evidence="1">Cell membrane</location>
        <topology evidence="1">Single-pass membrane protein</topology>
    </subcellularLocation>
</comment>
<gene>
    <name evidence="7" type="primary">ga23448</name>
    <name evidence="7" type="ORF">PR202_ga23448</name>
</gene>
<dbReference type="SMART" id="SM00369">
    <property type="entry name" value="LRR_TYP"/>
    <property type="match status" value="5"/>
</dbReference>
<dbReference type="Proteomes" id="UP001054889">
    <property type="component" value="Unassembled WGS sequence"/>
</dbReference>
<keyword evidence="2" id="KW-0433">Leucine-rich repeat</keyword>
<sequence>MEQQPKRLLQLGGGEECRSRGRHQRVVALSLPSYELTGVLSPAIGNLTSLRTLNLSKNGFSGDIPASLGRLHHLHILDLSRNSFSGEVPTNLTSCINLTILNLNFNQLHGCVSSEIGDKLAGLRFLGLAKNNLTGTIPASLGNLSSLIILQLGFNQLEGIIPPIFGVMRGIQFLDLAFNNLSGEPLLSLYNLTSLQELELQGNMLQGSIPADIGSRFPSMQVIGFFSNQFTGPIPASFFNLTALQLIDLSENRLSGRVPRTVGRLHALRHLELSRNALEADDREGWEFITSLSNCSQLEHLGLYRNAAFTGQLPSTISNLSTNLQFLRFDATGISGRIPTAFIIALIQLTFKKLRKKQKNPFPPLVEEQYERVSYYTLANGTDGFSKENLLGKGSFGTVYKCTFQDEGTIVAVKLIRFCTILEYGEGSSISTIGDVYSLGILLLEMFTGLSPTNDMFRGALDLHKFSADALSNRIWEIADTAMWLHADTRDSTTRSRIEKCLVSVISLGISCSDKQPKERKPIQDAAAEMHAIRDSYIKFARSPVVDHGDIETAMSCVTG</sequence>
<dbReference type="InterPro" id="IPR003591">
    <property type="entry name" value="Leu-rich_rpt_typical-subtyp"/>
</dbReference>
<dbReference type="AlphaFoldDB" id="A0AAV5D572"/>
<accession>A0AAV5D572</accession>
<feature type="binding site" evidence="6">
    <location>
        <position position="414"/>
    </location>
    <ligand>
        <name>ATP</name>
        <dbReference type="ChEBI" id="CHEBI:30616"/>
    </ligand>
</feature>
<dbReference type="Gene3D" id="1.10.510.10">
    <property type="entry name" value="Transferase(Phosphotransferase) domain 1"/>
    <property type="match status" value="1"/>
</dbReference>
<protein>
    <recommendedName>
        <fullName evidence="9">Protein kinase domain-containing protein</fullName>
    </recommendedName>
</protein>
<name>A0AAV5D572_ELECO</name>
<dbReference type="SUPFAM" id="SSF52058">
    <property type="entry name" value="L domain-like"/>
    <property type="match status" value="1"/>
</dbReference>
<dbReference type="InterPro" id="IPR011009">
    <property type="entry name" value="Kinase-like_dom_sf"/>
</dbReference>
<dbReference type="InterPro" id="IPR050994">
    <property type="entry name" value="At_inactive_RLKs"/>
</dbReference>
<dbReference type="SUPFAM" id="SSF56112">
    <property type="entry name" value="Protein kinase-like (PK-like)"/>
    <property type="match status" value="1"/>
</dbReference>
<evidence type="ECO:0008006" key="9">
    <source>
        <dbReference type="Google" id="ProtNLM"/>
    </source>
</evidence>
<dbReference type="PROSITE" id="PS00107">
    <property type="entry name" value="PROTEIN_KINASE_ATP"/>
    <property type="match status" value="1"/>
</dbReference>
<evidence type="ECO:0000313" key="8">
    <source>
        <dbReference type="Proteomes" id="UP001054889"/>
    </source>
</evidence>
<keyword evidence="6" id="KW-0067">ATP-binding</keyword>
<dbReference type="InterPro" id="IPR032675">
    <property type="entry name" value="LRR_dom_sf"/>
</dbReference>
<dbReference type="InterPro" id="IPR017441">
    <property type="entry name" value="Protein_kinase_ATP_BS"/>
</dbReference>